<proteinExistence type="predicted"/>
<evidence type="ECO:0000256" key="1">
    <source>
        <dbReference type="ARBA" id="ARBA00004613"/>
    </source>
</evidence>
<evidence type="ECO:0000256" key="3">
    <source>
        <dbReference type="ARBA" id="ARBA00022651"/>
    </source>
</evidence>
<keyword evidence="2" id="KW-0964">Secreted</keyword>
<keyword evidence="4" id="KW-0732">Signal</keyword>
<evidence type="ECO:0000256" key="7">
    <source>
        <dbReference type="ARBA" id="ARBA00023326"/>
    </source>
</evidence>
<evidence type="ECO:0000313" key="8">
    <source>
        <dbReference type="EMBL" id="UGS36125.1"/>
    </source>
</evidence>
<keyword evidence="9" id="KW-1185">Reference proteome</keyword>
<dbReference type="AlphaFoldDB" id="A0A9E6XXC1"/>
<dbReference type="PANTHER" id="PTHR38050:SF2">
    <property type="entry name" value="FERULOYL ESTERASE C-RELATED"/>
    <property type="match status" value="1"/>
</dbReference>
<protein>
    <recommendedName>
        <fullName evidence="10">Polyhydroxybutyrate depolymerase</fullName>
    </recommendedName>
</protein>
<evidence type="ECO:0000313" key="9">
    <source>
        <dbReference type="Proteomes" id="UP001162834"/>
    </source>
</evidence>
<dbReference type="Proteomes" id="UP001162834">
    <property type="component" value="Chromosome"/>
</dbReference>
<dbReference type="GO" id="GO:0045493">
    <property type="term" value="P:xylan catabolic process"/>
    <property type="evidence" value="ECO:0007669"/>
    <property type="project" value="UniProtKB-KW"/>
</dbReference>
<gene>
    <name evidence="8" type="ORF">DSM104329_02525</name>
</gene>
<evidence type="ECO:0000256" key="4">
    <source>
        <dbReference type="ARBA" id="ARBA00022729"/>
    </source>
</evidence>
<dbReference type="PANTHER" id="PTHR38050">
    <property type="match status" value="1"/>
</dbReference>
<keyword evidence="6" id="KW-0119">Carbohydrate metabolism</keyword>
<dbReference type="InterPro" id="IPR043595">
    <property type="entry name" value="FaeB/C/D"/>
</dbReference>
<sequence length="344" mass="36061">MLRRAASLMSRLPRPLLVTILAAGVVLAVLPARHPPATALQPAGHAPATALQPARHALATAFQPAGPRAPAAAWPGRHGCGGGADLTVEVRSGGRRRVALVHVPRGVRRGAPLMMALHGAHADGPFMARYSGLSRVADRAGFVVAYPSSLGRPAFWDLTGPGDVAFGRRLVDRLWRTGCVDTRRTYAVGVSNGGGMTARLGCELSSRLAGIVVVAGGFRSLPACAPDRPVSVLEIHGTDDQVVPYAGRADDGFAGDVRAWVDGWVRRDGCLPQPRERLLAPRAEQLAWGPCAQGSAVEHIVLQGGQHAWPGATPPDPGPRASISAAAQAWRFLRSRRLAHAPAG</sequence>
<organism evidence="8 9">
    <name type="scientific">Capillimicrobium parvum</name>
    <dbReference type="NCBI Taxonomy" id="2884022"/>
    <lineage>
        <taxon>Bacteria</taxon>
        <taxon>Bacillati</taxon>
        <taxon>Actinomycetota</taxon>
        <taxon>Thermoleophilia</taxon>
        <taxon>Solirubrobacterales</taxon>
        <taxon>Capillimicrobiaceae</taxon>
        <taxon>Capillimicrobium</taxon>
    </lineage>
</organism>
<comment type="subcellular location">
    <subcellularLocation>
        <location evidence="1">Secreted</location>
    </subcellularLocation>
</comment>
<dbReference type="Gene3D" id="3.40.50.1820">
    <property type="entry name" value="alpha/beta hydrolase"/>
    <property type="match status" value="1"/>
</dbReference>
<dbReference type="KEGG" id="sbae:DSM104329_02525"/>
<accession>A0A9E6XXC1</accession>
<reference evidence="8" key="1">
    <citation type="journal article" date="2022" name="Int. J. Syst. Evol. Microbiol.">
        <title>Pseudomonas aegrilactucae sp. nov. and Pseudomonas morbosilactucae sp. nov., pathogens causing bacterial rot of lettuce in Japan.</title>
        <authorList>
            <person name="Sawada H."/>
            <person name="Fujikawa T."/>
            <person name="Satou M."/>
        </authorList>
    </citation>
    <scope>NUCLEOTIDE SEQUENCE</scope>
    <source>
        <strain evidence="8">0166_1</strain>
    </source>
</reference>
<dbReference type="GO" id="GO:0030600">
    <property type="term" value="F:feruloyl esterase activity"/>
    <property type="evidence" value="ECO:0007669"/>
    <property type="project" value="InterPro"/>
</dbReference>
<evidence type="ECO:0000256" key="5">
    <source>
        <dbReference type="ARBA" id="ARBA00022801"/>
    </source>
</evidence>
<evidence type="ECO:0008006" key="10">
    <source>
        <dbReference type="Google" id="ProtNLM"/>
    </source>
</evidence>
<dbReference type="InterPro" id="IPR029058">
    <property type="entry name" value="AB_hydrolase_fold"/>
</dbReference>
<evidence type="ECO:0000256" key="2">
    <source>
        <dbReference type="ARBA" id="ARBA00022525"/>
    </source>
</evidence>
<dbReference type="EMBL" id="CP087164">
    <property type="protein sequence ID" value="UGS36125.1"/>
    <property type="molecule type" value="Genomic_DNA"/>
</dbReference>
<keyword evidence="7" id="KW-0624">Polysaccharide degradation</keyword>
<keyword evidence="3" id="KW-0858">Xylan degradation</keyword>
<name>A0A9E6XXC1_9ACTN</name>
<evidence type="ECO:0000256" key="6">
    <source>
        <dbReference type="ARBA" id="ARBA00023277"/>
    </source>
</evidence>
<dbReference type="GO" id="GO:0005576">
    <property type="term" value="C:extracellular region"/>
    <property type="evidence" value="ECO:0007669"/>
    <property type="project" value="UniProtKB-SubCell"/>
</dbReference>
<keyword evidence="5" id="KW-0378">Hydrolase</keyword>
<dbReference type="SUPFAM" id="SSF53474">
    <property type="entry name" value="alpha/beta-Hydrolases"/>
    <property type="match status" value="1"/>
</dbReference>